<evidence type="ECO:0000313" key="3">
    <source>
        <dbReference type="Proteomes" id="UP001054857"/>
    </source>
</evidence>
<feature type="region of interest" description="Disordered" evidence="1">
    <location>
        <begin position="74"/>
        <end position="136"/>
    </location>
</feature>
<name>A0AAD3E150_9CHLO</name>
<dbReference type="InterPro" id="IPR052663">
    <property type="entry name" value="RF_glutamine_MTase_cyano"/>
</dbReference>
<protein>
    <submittedName>
        <fullName evidence="2">Uncharacterized protein</fullName>
    </submittedName>
</protein>
<comment type="caution">
    <text evidence="2">The sequence shown here is derived from an EMBL/GenBank/DDBJ whole genome shotgun (WGS) entry which is preliminary data.</text>
</comment>
<dbReference type="PANTHER" id="PTHR47441:SF3">
    <property type="entry name" value="RELEASE FACTOR GLUTAMINE METHYLTRANSFERASE"/>
    <property type="match status" value="1"/>
</dbReference>
<feature type="compositionally biased region" description="Pro residues" evidence="1">
    <location>
        <begin position="90"/>
        <end position="104"/>
    </location>
</feature>
<evidence type="ECO:0000256" key="1">
    <source>
        <dbReference type="SAM" id="MobiDB-lite"/>
    </source>
</evidence>
<dbReference type="Proteomes" id="UP001054857">
    <property type="component" value="Unassembled WGS sequence"/>
</dbReference>
<feature type="compositionally biased region" description="Pro residues" evidence="1">
    <location>
        <begin position="117"/>
        <end position="133"/>
    </location>
</feature>
<evidence type="ECO:0000313" key="2">
    <source>
        <dbReference type="EMBL" id="GFR50348.1"/>
    </source>
</evidence>
<proteinExistence type="predicted"/>
<dbReference type="AlphaFoldDB" id="A0AAD3E150"/>
<organism evidence="2 3">
    <name type="scientific">Astrephomene gubernaculifera</name>
    <dbReference type="NCBI Taxonomy" id="47775"/>
    <lineage>
        <taxon>Eukaryota</taxon>
        <taxon>Viridiplantae</taxon>
        <taxon>Chlorophyta</taxon>
        <taxon>core chlorophytes</taxon>
        <taxon>Chlorophyceae</taxon>
        <taxon>CS clade</taxon>
        <taxon>Chlamydomonadales</taxon>
        <taxon>Astrephomenaceae</taxon>
        <taxon>Astrephomene</taxon>
    </lineage>
</organism>
<gene>
    <name evidence="2" type="ORF">Agub_g12557</name>
</gene>
<accession>A0AAD3E150</accession>
<feature type="non-terminal residue" evidence="2">
    <location>
        <position position="214"/>
    </location>
</feature>
<dbReference type="EMBL" id="BMAR01000037">
    <property type="protein sequence ID" value="GFR50348.1"/>
    <property type="molecule type" value="Genomic_DNA"/>
</dbReference>
<keyword evidence="3" id="KW-1185">Reference proteome</keyword>
<sequence>MRNIRHCSLGYRASCAWPALRTTRVAWLLQPSTWLSPHVCLPTPRQPLHTSSTPNTQRSTCQYCSHQSNTITSTTAAASSSSSPSTSPQPSSPSPPTSPPPHPASSPFSSPLSPSASSPPSPPTAPSQPPVSPQLPLCRRPAVHIAPLREVLRWKQAMAGRIEQLGDAWEQLDGGPDRAGLMRELDWVLDDLIEAYRPHPSAPWEPTSWRCLEP</sequence>
<feature type="compositionally biased region" description="Low complexity" evidence="1">
    <location>
        <begin position="74"/>
        <end position="89"/>
    </location>
</feature>
<feature type="compositionally biased region" description="Low complexity" evidence="1">
    <location>
        <begin position="105"/>
        <end position="116"/>
    </location>
</feature>
<dbReference type="PANTHER" id="PTHR47441">
    <property type="match status" value="1"/>
</dbReference>
<reference evidence="2 3" key="1">
    <citation type="journal article" date="2021" name="Sci. Rep.">
        <title>Genome sequencing of the multicellular alga Astrephomene provides insights into convergent evolution of germ-soma differentiation.</title>
        <authorList>
            <person name="Yamashita S."/>
            <person name="Yamamoto K."/>
            <person name="Matsuzaki R."/>
            <person name="Suzuki S."/>
            <person name="Yamaguchi H."/>
            <person name="Hirooka S."/>
            <person name="Minakuchi Y."/>
            <person name="Miyagishima S."/>
            <person name="Kawachi M."/>
            <person name="Toyoda A."/>
            <person name="Nozaki H."/>
        </authorList>
    </citation>
    <scope>NUCLEOTIDE SEQUENCE [LARGE SCALE GENOMIC DNA]</scope>
    <source>
        <strain evidence="2 3">NIES-4017</strain>
    </source>
</reference>